<dbReference type="WBParaSite" id="SMUV_0000497801-mRNA-1">
    <property type="protein sequence ID" value="SMUV_0000497801-mRNA-1"/>
    <property type="gene ID" value="SMUV_0000497801"/>
</dbReference>
<proteinExistence type="predicted"/>
<dbReference type="SUPFAM" id="SSF50978">
    <property type="entry name" value="WD40 repeat-like"/>
    <property type="match status" value="1"/>
</dbReference>
<sequence length="307" mass="34365">MCNCIEKLPEQSLELKVDLRPTCIILVKSPDNICYLVTGDSNGSICFYLNGTRVIRYACPSACYDKAVTALTYGNFLNKDDDEENLVVVHADGYLQAVTLPKTDCQGLSISKPPTEAFFDLLDVNICNATICDIDCDSKNELVAIFVNGSACVIHTFQEDTLDIIVRLYRFEIEEGLKEIQVIEKGVLRNRVASDRFGDSTRIETDAAVKMINETSLDSLDTAHSLSSNGNHDAACNFRFDGDENKKCSKKRTPVRCKQSYMFPYLCSKLGTFPVLLTVLEGTEDDQLLVGVVSIDKRIHLYRYKFE</sequence>
<keyword evidence="1" id="KW-1185">Reference proteome</keyword>
<dbReference type="AlphaFoldDB" id="A0A0N5AKF9"/>
<evidence type="ECO:0000313" key="2">
    <source>
        <dbReference type="WBParaSite" id="SMUV_0000497801-mRNA-1"/>
    </source>
</evidence>
<dbReference type="InterPro" id="IPR036322">
    <property type="entry name" value="WD40_repeat_dom_sf"/>
</dbReference>
<dbReference type="Proteomes" id="UP000046393">
    <property type="component" value="Unplaced"/>
</dbReference>
<evidence type="ECO:0000313" key="1">
    <source>
        <dbReference type="Proteomes" id="UP000046393"/>
    </source>
</evidence>
<protein>
    <submittedName>
        <fullName evidence="2">Kaptin</fullName>
    </submittedName>
</protein>
<reference evidence="2" key="1">
    <citation type="submission" date="2017-02" db="UniProtKB">
        <authorList>
            <consortium name="WormBaseParasite"/>
        </authorList>
    </citation>
    <scope>IDENTIFICATION</scope>
</reference>
<name>A0A0N5AKF9_9BILA</name>
<accession>A0A0N5AKF9</accession>
<organism evidence="1 2">
    <name type="scientific">Syphacia muris</name>
    <dbReference type="NCBI Taxonomy" id="451379"/>
    <lineage>
        <taxon>Eukaryota</taxon>
        <taxon>Metazoa</taxon>
        <taxon>Ecdysozoa</taxon>
        <taxon>Nematoda</taxon>
        <taxon>Chromadorea</taxon>
        <taxon>Rhabditida</taxon>
        <taxon>Spirurina</taxon>
        <taxon>Oxyuridomorpha</taxon>
        <taxon>Oxyuroidea</taxon>
        <taxon>Oxyuridae</taxon>
        <taxon>Syphacia</taxon>
    </lineage>
</organism>